<evidence type="ECO:0000256" key="3">
    <source>
        <dbReference type="ARBA" id="ARBA00022723"/>
    </source>
</evidence>
<proteinExistence type="predicted"/>
<evidence type="ECO:0000256" key="4">
    <source>
        <dbReference type="ARBA" id="ARBA00022737"/>
    </source>
</evidence>
<dbReference type="InterPro" id="IPR051555">
    <property type="entry name" value="FDH_Electron_Transfer_Unit"/>
</dbReference>
<evidence type="ECO:0000256" key="1">
    <source>
        <dbReference type="ARBA" id="ARBA00004196"/>
    </source>
</evidence>
<keyword evidence="4" id="KW-0677">Repeat</keyword>
<evidence type="ECO:0000256" key="5">
    <source>
        <dbReference type="ARBA" id="ARBA00023004"/>
    </source>
</evidence>
<evidence type="ECO:0000313" key="9">
    <source>
        <dbReference type="Proteomes" id="UP000199608"/>
    </source>
</evidence>
<evidence type="ECO:0000313" key="8">
    <source>
        <dbReference type="EMBL" id="SDU65498.1"/>
    </source>
</evidence>
<evidence type="ECO:0000256" key="2">
    <source>
        <dbReference type="ARBA" id="ARBA00022485"/>
    </source>
</evidence>
<evidence type="ECO:0000256" key="6">
    <source>
        <dbReference type="ARBA" id="ARBA00023014"/>
    </source>
</evidence>
<dbReference type="PROSITE" id="PS51379">
    <property type="entry name" value="4FE4S_FER_2"/>
    <property type="match status" value="1"/>
</dbReference>
<accession>A0A1H2KAS0</accession>
<evidence type="ECO:0000259" key="7">
    <source>
        <dbReference type="PROSITE" id="PS51379"/>
    </source>
</evidence>
<dbReference type="RefSeq" id="WP_092238592.1">
    <property type="nucleotide sequence ID" value="NZ_FNLL01000026.1"/>
</dbReference>
<sequence length="185" mass="20924">MKGGSKTKVIKEIKVDISKCTGCRSCEMACSAFHAVPRYSSLNPSRSRIRVYMDEVRDLYVPIRAGGYTQSECNGRNLYVINGKEYSECAFCPASCPSRDYFKEPDSGLPLKCDMCEDETSSSEPMCVVACKFDALTYEEREEPMQENEVPAIEKQVELKVAYESLVKKHGTKKLMETFFQLSKN</sequence>
<dbReference type="EMBL" id="FNLL01000026">
    <property type="protein sequence ID" value="SDU65498.1"/>
    <property type="molecule type" value="Genomic_DNA"/>
</dbReference>
<keyword evidence="6" id="KW-0411">Iron-sulfur</keyword>
<dbReference type="GO" id="GO:0046872">
    <property type="term" value="F:metal ion binding"/>
    <property type="evidence" value="ECO:0007669"/>
    <property type="project" value="UniProtKB-KW"/>
</dbReference>
<name>A0A1H2KAS0_9BACT</name>
<dbReference type="AlphaFoldDB" id="A0A1H2KAS0"/>
<feature type="domain" description="4Fe-4S ferredoxin-type" evidence="7">
    <location>
        <begin position="11"/>
        <end position="41"/>
    </location>
</feature>
<dbReference type="PANTHER" id="PTHR43545:SF4">
    <property type="entry name" value="IRON-SULFUR PROTEIN"/>
    <property type="match status" value="1"/>
</dbReference>
<gene>
    <name evidence="8" type="ORF">SAMN04487931_1264</name>
</gene>
<keyword evidence="2" id="KW-0004">4Fe-4S</keyword>
<dbReference type="SUPFAM" id="SSF54862">
    <property type="entry name" value="4Fe-4S ferredoxins"/>
    <property type="match status" value="1"/>
</dbReference>
<dbReference type="Proteomes" id="UP000199608">
    <property type="component" value="Unassembled WGS sequence"/>
</dbReference>
<comment type="subcellular location">
    <subcellularLocation>
        <location evidence="1">Cell envelope</location>
    </subcellularLocation>
</comment>
<protein>
    <submittedName>
        <fullName evidence="8">Fe-S-cluster-containing dehydrogenase component</fullName>
    </submittedName>
</protein>
<organism evidence="8 9">
    <name type="scientific">Desulfobacula phenolica</name>
    <dbReference type="NCBI Taxonomy" id="90732"/>
    <lineage>
        <taxon>Bacteria</taxon>
        <taxon>Pseudomonadati</taxon>
        <taxon>Thermodesulfobacteriota</taxon>
        <taxon>Desulfobacteria</taxon>
        <taxon>Desulfobacterales</taxon>
        <taxon>Desulfobacteraceae</taxon>
        <taxon>Desulfobacula</taxon>
    </lineage>
</organism>
<keyword evidence="3" id="KW-0479">Metal-binding</keyword>
<keyword evidence="9" id="KW-1185">Reference proteome</keyword>
<dbReference type="InterPro" id="IPR017896">
    <property type="entry name" value="4Fe4S_Fe-S-bd"/>
</dbReference>
<dbReference type="Gene3D" id="3.30.70.20">
    <property type="match status" value="3"/>
</dbReference>
<dbReference type="GO" id="GO:0051539">
    <property type="term" value="F:4 iron, 4 sulfur cluster binding"/>
    <property type="evidence" value="ECO:0007669"/>
    <property type="project" value="UniProtKB-KW"/>
</dbReference>
<dbReference type="PANTHER" id="PTHR43545">
    <property type="entry name" value="FORMATE DEHYDROGENASE, NITRATE-INDUCIBLE, IRON-SULFUR SUBUNIT"/>
    <property type="match status" value="1"/>
</dbReference>
<dbReference type="GO" id="GO:0030313">
    <property type="term" value="C:cell envelope"/>
    <property type="evidence" value="ECO:0007669"/>
    <property type="project" value="UniProtKB-SubCell"/>
</dbReference>
<reference evidence="9" key="1">
    <citation type="submission" date="2016-10" db="EMBL/GenBank/DDBJ databases">
        <authorList>
            <person name="Varghese N."/>
            <person name="Submissions S."/>
        </authorList>
    </citation>
    <scope>NUCLEOTIDE SEQUENCE [LARGE SCALE GENOMIC DNA]</scope>
    <source>
        <strain evidence="9">DSM 3384</strain>
    </source>
</reference>
<keyword evidence="5" id="KW-0408">Iron</keyword>